<dbReference type="InterPro" id="IPR007863">
    <property type="entry name" value="Peptidase_M16_C"/>
</dbReference>
<feature type="domain" description="Peptidase M16 C-terminal" evidence="2">
    <location>
        <begin position="183"/>
        <end position="355"/>
    </location>
</feature>
<name>A0ABY4CZ50_9BACT</name>
<dbReference type="Gene3D" id="3.30.830.10">
    <property type="entry name" value="Metalloenzyme, LuxS/M16 peptidase-like"/>
    <property type="match status" value="2"/>
</dbReference>
<organism evidence="3 4">
    <name type="scientific">Hymenobacter tibetensis</name>
    <dbReference type="NCBI Taxonomy" id="497967"/>
    <lineage>
        <taxon>Bacteria</taxon>
        <taxon>Pseudomonadati</taxon>
        <taxon>Bacteroidota</taxon>
        <taxon>Cytophagia</taxon>
        <taxon>Cytophagales</taxon>
        <taxon>Hymenobacteraceae</taxon>
        <taxon>Hymenobacter</taxon>
    </lineage>
</organism>
<keyword evidence="4" id="KW-1185">Reference proteome</keyword>
<sequence>MLDRKVAPPVQPLASVTLPAADVFMLPNGARLHVMRNSAQPVVRLQVVFRAGKWYEPSSGLSLLTARMLLEGTRSRTARQIADEVAFYGASIECEQGFDRATLTLYCLTRHLSNLLPLIQDVLTEATFPITELESLKTRTIQNIKIERQKNSYLAAELFSRNLYGSSHPYGNVFDESVFASTTQETVQAYYEAAYQFSQAEIFLCGDVSQTDENTVADSLGRVNKPTAPISVAKYTPQSASPQDYKKVADSLQASLRIGRLWPALTHPDIHKLQVLVKVLGGYFGSRLMRNIREDKGFTYGIYASVGPREYACSFAIGTDVNAESAKAAIHEIHHELRLLQTTPISIEELQTVKNYMTGKFANELSTVFEQCDKYKAIIFFDLPSNYYTHFIEEVNSVDSKQLLALAQQYLSPEDMIEVVAGP</sequence>
<gene>
    <name evidence="3" type="ORF">MTX78_02895</name>
</gene>
<dbReference type="SUPFAM" id="SSF63411">
    <property type="entry name" value="LuxS/MPP-like metallohydrolase"/>
    <property type="match status" value="2"/>
</dbReference>
<dbReference type="RefSeq" id="WP_243799742.1">
    <property type="nucleotide sequence ID" value="NZ_CP094669.1"/>
</dbReference>
<evidence type="ECO:0000259" key="2">
    <source>
        <dbReference type="Pfam" id="PF05193"/>
    </source>
</evidence>
<dbReference type="PANTHER" id="PTHR11851">
    <property type="entry name" value="METALLOPROTEASE"/>
    <property type="match status" value="1"/>
</dbReference>
<dbReference type="Pfam" id="PF05193">
    <property type="entry name" value="Peptidase_M16_C"/>
    <property type="match status" value="1"/>
</dbReference>
<dbReference type="InterPro" id="IPR011249">
    <property type="entry name" value="Metalloenz_LuxS/M16"/>
</dbReference>
<evidence type="ECO:0000313" key="3">
    <source>
        <dbReference type="EMBL" id="UOG75546.1"/>
    </source>
</evidence>
<protein>
    <submittedName>
        <fullName evidence="3">Insulinase family protein</fullName>
    </submittedName>
</protein>
<reference evidence="3 4" key="1">
    <citation type="submission" date="2022-03" db="EMBL/GenBank/DDBJ databases">
        <title>Hymenobactersp. isolated from the air.</title>
        <authorList>
            <person name="Won M."/>
            <person name="Kwon S.-W."/>
        </authorList>
    </citation>
    <scope>NUCLEOTIDE SEQUENCE [LARGE SCALE GENOMIC DNA]</scope>
    <source>
        <strain evidence="3 4">KACC 21982</strain>
    </source>
</reference>
<proteinExistence type="predicted"/>
<dbReference type="PANTHER" id="PTHR11851:SF224">
    <property type="entry name" value="PROCESSING PROTEASE"/>
    <property type="match status" value="1"/>
</dbReference>
<evidence type="ECO:0000259" key="1">
    <source>
        <dbReference type="Pfam" id="PF00675"/>
    </source>
</evidence>
<dbReference type="Pfam" id="PF00675">
    <property type="entry name" value="Peptidase_M16"/>
    <property type="match status" value="1"/>
</dbReference>
<dbReference type="Proteomes" id="UP000831113">
    <property type="component" value="Chromosome"/>
</dbReference>
<dbReference type="InterPro" id="IPR050361">
    <property type="entry name" value="MPP/UQCRC_Complex"/>
</dbReference>
<feature type="domain" description="Peptidase M16 N-terminal" evidence="1">
    <location>
        <begin position="37"/>
        <end position="146"/>
    </location>
</feature>
<dbReference type="InterPro" id="IPR011765">
    <property type="entry name" value="Pept_M16_N"/>
</dbReference>
<evidence type="ECO:0000313" key="4">
    <source>
        <dbReference type="Proteomes" id="UP000831113"/>
    </source>
</evidence>
<accession>A0ABY4CZ50</accession>
<dbReference type="EMBL" id="CP094669">
    <property type="protein sequence ID" value="UOG75546.1"/>
    <property type="molecule type" value="Genomic_DNA"/>
</dbReference>